<comment type="caution">
    <text evidence="1">The sequence shown here is derived from an EMBL/GenBank/DDBJ whole genome shotgun (WGS) entry which is preliminary data.</text>
</comment>
<accession>G4TRW1</accession>
<reference evidence="1 2" key="1">
    <citation type="journal article" date="2011" name="PLoS Pathog.">
        <title>Endophytic Life Strategies Decoded by Genome and Transcriptome Analyses of the Mutualistic Root Symbiont Piriformospora indica.</title>
        <authorList>
            <person name="Zuccaro A."/>
            <person name="Lahrmann U."/>
            <person name="Guldener U."/>
            <person name="Langen G."/>
            <person name="Pfiffi S."/>
            <person name="Biedenkopf D."/>
            <person name="Wong P."/>
            <person name="Samans B."/>
            <person name="Grimm C."/>
            <person name="Basiewicz M."/>
            <person name="Murat C."/>
            <person name="Martin F."/>
            <person name="Kogel K.H."/>
        </authorList>
    </citation>
    <scope>NUCLEOTIDE SEQUENCE [LARGE SCALE GENOMIC DNA]</scope>
    <source>
        <strain evidence="1 2">DSM 11827</strain>
    </source>
</reference>
<dbReference type="EMBL" id="CAFZ01000275">
    <property type="protein sequence ID" value="CCA74054.1"/>
    <property type="molecule type" value="Genomic_DNA"/>
</dbReference>
<gene>
    <name evidence="1" type="ORF">PIIN_08008</name>
</gene>
<dbReference type="Proteomes" id="UP000007148">
    <property type="component" value="Unassembled WGS sequence"/>
</dbReference>
<dbReference type="AlphaFoldDB" id="G4TRW1"/>
<dbReference type="HOGENOM" id="CLU_1696209_0_0_1"/>
<sequence length="155" mass="17760">MSEEFMTSIKLLPRSERAGWVRVSIIGVPTKSSLTFPFTSTMHNLKILYRAWTYILVQVCMEGAKSKNAVDIRHTLIQMALVEMKFRSKSPIVEKVWPVLKVNELFLCHHGARWTEEALEKGLWDKASAIRVRIHLEIAFGLDDEDCLEDPTACI</sequence>
<dbReference type="InParanoid" id="G4TRW1"/>
<keyword evidence="2" id="KW-1185">Reference proteome</keyword>
<name>G4TRW1_SERID</name>
<evidence type="ECO:0000313" key="2">
    <source>
        <dbReference type="Proteomes" id="UP000007148"/>
    </source>
</evidence>
<protein>
    <submittedName>
        <fullName evidence="1">Uncharacterized protein</fullName>
    </submittedName>
</protein>
<organism evidence="1 2">
    <name type="scientific">Serendipita indica (strain DSM 11827)</name>
    <name type="common">Root endophyte fungus</name>
    <name type="synonym">Piriformospora indica</name>
    <dbReference type="NCBI Taxonomy" id="1109443"/>
    <lineage>
        <taxon>Eukaryota</taxon>
        <taxon>Fungi</taxon>
        <taxon>Dikarya</taxon>
        <taxon>Basidiomycota</taxon>
        <taxon>Agaricomycotina</taxon>
        <taxon>Agaricomycetes</taxon>
        <taxon>Sebacinales</taxon>
        <taxon>Serendipitaceae</taxon>
        <taxon>Serendipita</taxon>
    </lineage>
</organism>
<evidence type="ECO:0000313" key="1">
    <source>
        <dbReference type="EMBL" id="CCA74054.1"/>
    </source>
</evidence>
<proteinExistence type="predicted"/>